<feature type="domain" description="Calx-beta" evidence="6">
    <location>
        <begin position="1494"/>
        <end position="1597"/>
    </location>
</feature>
<gene>
    <name evidence="7" type="ORF">F0L74_19205</name>
</gene>
<comment type="caution">
    <text evidence="7">The sequence shown here is derived from an EMBL/GenBank/DDBJ whole genome shotgun (WGS) entry which is preliminary data.</text>
</comment>
<dbReference type="EMBL" id="VUOC01000003">
    <property type="protein sequence ID" value="KAA2241986.1"/>
    <property type="molecule type" value="Genomic_DNA"/>
</dbReference>
<keyword evidence="8" id="KW-1185">Reference proteome</keyword>
<dbReference type="InterPro" id="IPR028974">
    <property type="entry name" value="TSP_type-3_rpt"/>
</dbReference>
<dbReference type="InterPro" id="IPR003644">
    <property type="entry name" value="Calx_beta"/>
</dbReference>
<feature type="compositionally biased region" description="Basic and acidic residues" evidence="5">
    <location>
        <begin position="1880"/>
        <end position="1895"/>
    </location>
</feature>
<keyword evidence="4" id="KW-0406">Ion transport</keyword>
<keyword evidence="3" id="KW-0106">Calcium</keyword>
<reference evidence="7 8" key="2">
    <citation type="submission" date="2019-09" db="EMBL/GenBank/DDBJ databases">
        <authorList>
            <person name="Jin C."/>
        </authorList>
    </citation>
    <scope>NUCLEOTIDE SEQUENCE [LARGE SCALE GENOMIC DNA]</scope>
    <source>
        <strain evidence="7 8">BN140078</strain>
    </source>
</reference>
<dbReference type="SMART" id="SM00237">
    <property type="entry name" value="Calx_beta"/>
    <property type="match status" value="2"/>
</dbReference>
<dbReference type="InterPro" id="IPR038081">
    <property type="entry name" value="CalX-like_sf"/>
</dbReference>
<evidence type="ECO:0000313" key="7">
    <source>
        <dbReference type="EMBL" id="KAA2241986.1"/>
    </source>
</evidence>
<evidence type="ECO:0000256" key="1">
    <source>
        <dbReference type="ARBA" id="ARBA00022729"/>
    </source>
</evidence>
<reference evidence="7 8" key="1">
    <citation type="submission" date="2019-09" db="EMBL/GenBank/DDBJ databases">
        <title>Chitinophaga ginsengihumi sp. nov., isolated from soil of ginseng rhizosphere.</title>
        <authorList>
            <person name="Lee J."/>
        </authorList>
    </citation>
    <scope>NUCLEOTIDE SEQUENCE [LARGE SCALE GENOMIC DNA]</scope>
    <source>
        <strain evidence="7 8">BN140078</strain>
    </source>
</reference>
<dbReference type="SUPFAM" id="SSF103647">
    <property type="entry name" value="TSP type-3 repeat"/>
    <property type="match status" value="1"/>
</dbReference>
<feature type="domain" description="Calx-beta" evidence="6">
    <location>
        <begin position="1737"/>
        <end position="1846"/>
    </location>
</feature>
<dbReference type="PANTHER" id="PTHR11878:SF65">
    <property type="entry name" value="NA_CA-EXCHANGE PROTEIN, ISOFORM G"/>
    <property type="match status" value="1"/>
</dbReference>
<dbReference type="Gene3D" id="2.60.40.2030">
    <property type="match status" value="7"/>
</dbReference>
<organism evidence="7 8">
    <name type="scientific">Chitinophaga agrisoli</name>
    <dbReference type="NCBI Taxonomy" id="2607653"/>
    <lineage>
        <taxon>Bacteria</taxon>
        <taxon>Pseudomonadati</taxon>
        <taxon>Bacteroidota</taxon>
        <taxon>Chitinophagia</taxon>
        <taxon>Chitinophagales</taxon>
        <taxon>Chitinophagaceae</taxon>
        <taxon>Chitinophaga</taxon>
    </lineage>
</organism>
<feature type="region of interest" description="Disordered" evidence="5">
    <location>
        <begin position="1880"/>
        <end position="1926"/>
    </location>
</feature>
<proteinExistence type="predicted"/>
<dbReference type="GO" id="GO:0007154">
    <property type="term" value="P:cell communication"/>
    <property type="evidence" value="ECO:0007669"/>
    <property type="project" value="InterPro"/>
</dbReference>
<keyword evidence="4" id="KW-0813">Transport</keyword>
<evidence type="ECO:0000313" key="8">
    <source>
        <dbReference type="Proteomes" id="UP000324611"/>
    </source>
</evidence>
<dbReference type="Pfam" id="PF13585">
    <property type="entry name" value="CHU_C"/>
    <property type="match status" value="1"/>
</dbReference>
<sequence>MIRDLHALSVLFCTKKVKAGAVCTKAFYWLRMQLVVTLFLLAGSSVSAQVVETINENGGTIADPGLKIEIMTDGSYRVSRLGLSETYEGSDDPRGITTYIGIDQYFWEDIRKINKVSWDFISPKSGTGSAVTPWKIQMVGNIPNYQNSGKVTVILTMTYVKDQPYFILDYTVAVGVPDIITTVGHLYLAEHAVLGVSGTDWGGNSVCSKALAPDFPPFNTVGVYRDDACLSGYPYPRAHMFRMKGGFHSIHATDAAGMMNVPINAFLDNIYNNSYDGTENGIVVHKQLGDFNGGSFNAERTHVARILAGYGNNVADLDGVQLDTIPAQATRQLTVQFEKPTAEGQEGDNRHIIQGLKLKVFNNNSLGTAITTTAPLYVPLKAAPSGANPAVAGVDYEYKRGIVIPAGVYPKAGVLIDVDSAIMILGNTALENNREVEFALDDAVNNNLVKVNTSANKCVYKILDDEPRSITLTMPTEIDEGSSANGTVSLPAGVNAASDITVTLTRKTTSTASAADIDPLLNVVIKQNTNSATFSIQALTDKILEYPETLEIQADATVLATAQTASGSVAIKDRTYDDPANRAITMRPVPGVTVSEPYIGGLQFSLPPGVTTDVPIGITLGALHGDPASTASAADYTIGSNVILITSGNSSTVPFTVLDDNLAEGTEKLHVTAIASDGLSRVYDFAPYDIQILDDDANSLTLQPDKGQTTITEGGAGITFTISLPSGTLASADIPLTLTAGGAADISDLNPLPAPVDLTIPAGASTVSFTLSAVIDDLLEGNETLILSGNSGDYAIKPYTLTIIDATTADPANYKLQLSITGSPVKEGSTAGVKVGFVNDIKAGKPIVVNLTRNAASAASATDFTLASSSITIPVGQREVTIPDFITAKTDQILEKAESFTLDGASSTISGLTVSSASASITDATGDDPANKVITIAAQQAQMDEGSGYAVTFSLPAGVTTEVPINITAKTGTGSTAVNADYSFASIPPLDKTNAAVSATMNIAADGLLETDETLVIDGSTTDLPGMTFVTTAVTLKDKDMVANMPLSLSADNTTITEGSTTGAMVTVALPNGKKTSYDIPVVISKDATSTAGDGEHSALPATVVIKQGTGSVTFPQAILATPDNLLEDDETLIVKASAVGFSTSPLTITIKDGSNPKITLQPQPFSAGNKVVEGSNYTVRVALPAGITPYKPMQVTISADAASTAGATDYTGLPVTITLNPGENFQDITLTTLADNILEPQELIRVKGAVSGFAGISANNLDVFIDDQTSKDPTNLQLQVLVDSTVMHEGSSAKVTIGFVKPDITSSTAISINIAPDASFSAVAADYSGLPTTVTLPAGTNQVQQTLTIINDNVVEGTEKLQLKAAVPATYKITSPATITIPETVMEITASKTADAAEPSTNGGILIKLPGAEKAGSDININFTLGGTATGTDWKVTGSSAVIKANTNSVTIPVTVVDDKLMEGDETVTLTLKKAQMPKNGGPLDFPVDDSTITVNIADDEGNAPGRSMIVEKIADAAEPAQQGSFRIRFSDNNFTVVKDVQVTYNVTGSAISGTDYKALSGSVTIPAGQNGVVVNIDPLDDKLVEDVEQINISLQNVTSTMTGVTWPLGAPSQVSVALNDDDNMTVDLSAVPADSIMEGGSVQITIRATSVSTSSMPIFLKIVHDTARTITSSEGIINGNGSTIIVSMPAGEMEHTFTVTSVDNFTNDDNGFIYLEVLPDPSGGLNHYTPGTGKVDVGVKENDPLTLSFSESEYSVNEGSQDGENSLTFEVRLSRPSSRPVSMPYRFSISDTWGLLGSAKPGIDFDSVMKPIVVNPGELVAYIPVSIMGDSVFERPERLSVKLLTPTVSSNQNVPVTAAPDSAVGIILNDDPFCPTCDTDKDGITDGREDRNGNNDPTDDDADGDGIPNFLDLDSDNDGVPDSVEGWITDGRWVNSNGGLIRVHPAVSPNGDGKGNDAMYIENIEKYPDNEVIIINRWGGVVFKMTGYDNKDNSFKGLNNAGKEVTDGSYFFIVHLTDRAGNKDQYTGYIVIKRQ</sequence>
<dbReference type="Proteomes" id="UP000324611">
    <property type="component" value="Unassembled WGS sequence"/>
</dbReference>
<evidence type="ECO:0000256" key="2">
    <source>
        <dbReference type="ARBA" id="ARBA00022737"/>
    </source>
</evidence>
<dbReference type="PANTHER" id="PTHR11878">
    <property type="entry name" value="SODIUM/CALCIUM EXCHANGER"/>
    <property type="match status" value="1"/>
</dbReference>
<dbReference type="Pfam" id="PF03160">
    <property type="entry name" value="Calx-beta"/>
    <property type="match status" value="6"/>
</dbReference>
<keyword evidence="1" id="KW-0732">Signal</keyword>
<evidence type="ECO:0000256" key="3">
    <source>
        <dbReference type="ARBA" id="ARBA00022837"/>
    </source>
</evidence>
<protein>
    <recommendedName>
        <fullName evidence="6">Calx-beta domain-containing protein</fullName>
    </recommendedName>
</protein>
<dbReference type="GO" id="GO:0030001">
    <property type="term" value="P:metal ion transport"/>
    <property type="evidence" value="ECO:0007669"/>
    <property type="project" value="TreeGrafter"/>
</dbReference>
<evidence type="ECO:0000256" key="5">
    <source>
        <dbReference type="SAM" id="MobiDB-lite"/>
    </source>
</evidence>
<dbReference type="GO" id="GO:0005509">
    <property type="term" value="F:calcium ion binding"/>
    <property type="evidence" value="ECO:0007669"/>
    <property type="project" value="InterPro"/>
</dbReference>
<name>A0A5B2VUW4_9BACT</name>
<keyword evidence="2" id="KW-0677">Repeat</keyword>
<dbReference type="SUPFAM" id="SSF141072">
    <property type="entry name" value="CalX-like"/>
    <property type="match status" value="8"/>
</dbReference>
<accession>A0A5B2VUW4</accession>
<evidence type="ECO:0000256" key="4">
    <source>
        <dbReference type="ARBA" id="ARBA00023065"/>
    </source>
</evidence>
<dbReference type="GO" id="GO:0016020">
    <property type="term" value="C:membrane"/>
    <property type="evidence" value="ECO:0007669"/>
    <property type="project" value="InterPro"/>
</dbReference>
<evidence type="ECO:0000259" key="6">
    <source>
        <dbReference type="SMART" id="SM00237"/>
    </source>
</evidence>
<dbReference type="InterPro" id="IPR051171">
    <property type="entry name" value="CaCA"/>
</dbReference>